<keyword evidence="4 8" id="KW-0812">Transmembrane</keyword>
<evidence type="ECO:0000256" key="7">
    <source>
        <dbReference type="ARBA" id="ARBA00023237"/>
    </source>
</evidence>
<dbReference type="Pfam" id="PF00593">
    <property type="entry name" value="TonB_dep_Rec_b-barrel"/>
    <property type="match status" value="1"/>
</dbReference>
<evidence type="ECO:0008006" key="14">
    <source>
        <dbReference type="Google" id="ProtNLM"/>
    </source>
</evidence>
<keyword evidence="6 8" id="KW-0472">Membrane</keyword>
<reference evidence="12 13" key="1">
    <citation type="submission" date="2016-08" db="EMBL/GenBank/DDBJ databases">
        <authorList>
            <person name="Seilhamer J.J."/>
        </authorList>
    </citation>
    <scope>NUCLEOTIDE SEQUENCE [LARGE SCALE GENOMIC DNA]</scope>
    <source>
        <strain evidence="12 13">CFBP4690</strain>
    </source>
</reference>
<evidence type="ECO:0000313" key="12">
    <source>
        <dbReference type="EMBL" id="PPU66799.1"/>
    </source>
</evidence>
<keyword evidence="7 8" id="KW-0998">Cell outer membrane</keyword>
<dbReference type="InterPro" id="IPR012910">
    <property type="entry name" value="Plug_dom"/>
</dbReference>
<dbReference type="InterPro" id="IPR036942">
    <property type="entry name" value="Beta-barrel_TonB_sf"/>
</dbReference>
<dbReference type="Gene3D" id="2.170.130.10">
    <property type="entry name" value="TonB-dependent receptor, plug domain"/>
    <property type="match status" value="1"/>
</dbReference>
<dbReference type="InterPro" id="IPR037066">
    <property type="entry name" value="Plug_dom_sf"/>
</dbReference>
<evidence type="ECO:0000259" key="11">
    <source>
        <dbReference type="Pfam" id="PF07715"/>
    </source>
</evidence>
<comment type="caution">
    <text evidence="12">The sequence shown here is derived from an EMBL/GenBank/DDBJ whole genome shotgun (WGS) entry which is preliminary data.</text>
</comment>
<evidence type="ECO:0000256" key="5">
    <source>
        <dbReference type="ARBA" id="ARBA00023077"/>
    </source>
</evidence>
<keyword evidence="2 8" id="KW-0813">Transport</keyword>
<keyword evidence="5 9" id="KW-0798">TonB box</keyword>
<dbReference type="OrthoDB" id="6276154at2"/>
<dbReference type="Proteomes" id="UP000237872">
    <property type="component" value="Unassembled WGS sequence"/>
</dbReference>
<proteinExistence type="inferred from homology"/>
<evidence type="ECO:0000256" key="1">
    <source>
        <dbReference type="ARBA" id="ARBA00004571"/>
    </source>
</evidence>
<evidence type="ECO:0000256" key="2">
    <source>
        <dbReference type="ARBA" id="ARBA00022448"/>
    </source>
</evidence>
<dbReference type="EMBL" id="MDEC01000001">
    <property type="protein sequence ID" value="PPU66799.1"/>
    <property type="molecule type" value="Genomic_DNA"/>
</dbReference>
<dbReference type="PANTHER" id="PTHR47234">
    <property type="match status" value="1"/>
</dbReference>
<evidence type="ECO:0000256" key="3">
    <source>
        <dbReference type="ARBA" id="ARBA00022452"/>
    </source>
</evidence>
<evidence type="ECO:0000256" key="9">
    <source>
        <dbReference type="RuleBase" id="RU003357"/>
    </source>
</evidence>
<organism evidence="12 13">
    <name type="scientific">Xanthomonas codiaei</name>
    <dbReference type="NCBI Taxonomy" id="56463"/>
    <lineage>
        <taxon>Bacteria</taxon>
        <taxon>Pseudomonadati</taxon>
        <taxon>Pseudomonadota</taxon>
        <taxon>Gammaproteobacteria</taxon>
        <taxon>Lysobacterales</taxon>
        <taxon>Lysobacteraceae</taxon>
        <taxon>Xanthomonas</taxon>
    </lineage>
</organism>
<evidence type="ECO:0000256" key="6">
    <source>
        <dbReference type="ARBA" id="ARBA00023136"/>
    </source>
</evidence>
<comment type="subcellular location">
    <subcellularLocation>
        <location evidence="1 8">Cell outer membrane</location>
        <topology evidence="1 8">Multi-pass membrane protein</topology>
    </subcellularLocation>
</comment>
<evidence type="ECO:0000313" key="13">
    <source>
        <dbReference type="Proteomes" id="UP000237872"/>
    </source>
</evidence>
<feature type="domain" description="TonB-dependent receptor plug" evidence="11">
    <location>
        <begin position="100"/>
        <end position="213"/>
    </location>
</feature>
<sequence length="1020" mass="109438">MCPLCVNGTLILSACHIPSVHPVALGPHLRTRLPGLPQIVMEREPMKYTSSKLRDAVVLALAVGGIYSPVSFAQDASAGSTTNLDKIEVTGSRIKRADLETSSPVFVIDRQTIQSSGAATVGEFLQRTPAIAGAATNPQVNNGGGAGAATVDLRGLGVNRSLVLVDGRRWIGTVSNANGAVDINSIPLGLIERVEVLKDGASAIYGSDAIGGVVNFILRNNLDGVEASAYYGTSARGDAATQRYDAVFGITSDRGALMLGASYDKADEVRAADRTYSSQPYQLYAGEKGIGGTSRILTGRYVVPRANAAGVNLADPNCGAGANVTLTRIDGRPGSSPSDFRCFNPQTDVYNYQADGNLTLTPQERTSLFMNGTYKLSDNVEAFVLGSWLRTESAFALAPLPFDGRPAVDDVPISADSLYNPFGVDITDARLRLRDFIPTRTTRFTTETYQITGGLRGAFGDSSWSWDASYGYGRSPQSSSVKGYLYSPGLAAALGPSMIDPATGNPICVRTPGNPATAINGCLPVNFLGPAPDATTPTGQAQLNALSLINPTITNTNENTLKVFNANATGDLFDVPAGTVSLAVGVERREESASSTSDFLTIIPPGETVCLTTQEACTYGDISGKFDVNEVYAEALIPLLSEVPFAEKLNLTMGTRYSDYSNFGGTTNSKVGIEWKPFSDLLIRGTYADVFRAPTIGDLFSPTVPSANSYVDPCNGYSGQATADPRACAGVAPDGSFRQSNNQVTSFQVSNPNLQPEEGDVFTYGFVYSPSWLDGFSVTADYWRVSLDQFITNLPETVMLNQCYQFGRYCDTFIRDAAGDVAQMTNVIGNFGELRTSGVDLGFRYNTQEAAWGKLSWNLDTTYIRQYDVRLLSGDPTSDVGAFPGIPESKGLAGTFVDSASSGFGNIARWRALNDLTWTFGNLNASLTTRYVHHVNEAPDVAEVGTDGYVAKRQVPSYTQTDFQLGYRLESLNNSTIQIGVRNLADRQPPLVYSGFNASTDLRTYDAIGRYYWMRWTARF</sequence>
<feature type="domain" description="TonB-dependent receptor-like beta-barrel" evidence="10">
    <location>
        <begin position="419"/>
        <end position="984"/>
    </location>
</feature>
<accession>A0A2S7CZA1</accession>
<dbReference type="Pfam" id="PF07715">
    <property type="entry name" value="Plug"/>
    <property type="match status" value="1"/>
</dbReference>
<dbReference type="AlphaFoldDB" id="A0A2S7CZA1"/>
<evidence type="ECO:0000256" key="8">
    <source>
        <dbReference type="PROSITE-ProRule" id="PRU01360"/>
    </source>
</evidence>
<keyword evidence="3 8" id="KW-1134">Transmembrane beta strand</keyword>
<dbReference type="PANTHER" id="PTHR47234:SF2">
    <property type="entry name" value="TONB-DEPENDENT RECEPTOR"/>
    <property type="match status" value="1"/>
</dbReference>
<dbReference type="InterPro" id="IPR000531">
    <property type="entry name" value="Beta-barrel_TonB"/>
</dbReference>
<dbReference type="SUPFAM" id="SSF56935">
    <property type="entry name" value="Porins"/>
    <property type="match status" value="1"/>
</dbReference>
<dbReference type="CDD" id="cd01347">
    <property type="entry name" value="ligand_gated_channel"/>
    <property type="match status" value="1"/>
</dbReference>
<dbReference type="PROSITE" id="PS52016">
    <property type="entry name" value="TONB_DEPENDENT_REC_3"/>
    <property type="match status" value="1"/>
</dbReference>
<dbReference type="Gene3D" id="2.40.170.20">
    <property type="entry name" value="TonB-dependent receptor, beta-barrel domain"/>
    <property type="match status" value="1"/>
</dbReference>
<evidence type="ECO:0000256" key="4">
    <source>
        <dbReference type="ARBA" id="ARBA00022692"/>
    </source>
</evidence>
<evidence type="ECO:0000259" key="10">
    <source>
        <dbReference type="Pfam" id="PF00593"/>
    </source>
</evidence>
<comment type="similarity">
    <text evidence="8 9">Belongs to the TonB-dependent receptor family.</text>
</comment>
<protein>
    <recommendedName>
        <fullName evidence="14">TonB-dependent receptor</fullName>
    </recommendedName>
</protein>
<gene>
    <name evidence="12" type="ORF">XcodCFBP4690_01290</name>
</gene>
<dbReference type="InterPro" id="IPR039426">
    <property type="entry name" value="TonB-dep_rcpt-like"/>
</dbReference>
<dbReference type="GO" id="GO:0009279">
    <property type="term" value="C:cell outer membrane"/>
    <property type="evidence" value="ECO:0007669"/>
    <property type="project" value="UniProtKB-SubCell"/>
</dbReference>
<name>A0A2S7CZA1_9XANT</name>